<protein>
    <recommendedName>
        <fullName evidence="3">Amidohydrolase</fullName>
    </recommendedName>
</protein>
<dbReference type="InterPro" id="IPR011059">
    <property type="entry name" value="Metal-dep_hydrolase_composite"/>
</dbReference>
<proteinExistence type="predicted"/>
<gene>
    <name evidence="1" type="ORF">ABT211_05165</name>
</gene>
<evidence type="ECO:0000313" key="2">
    <source>
        <dbReference type="Proteomes" id="UP001490365"/>
    </source>
</evidence>
<evidence type="ECO:0000313" key="1">
    <source>
        <dbReference type="EMBL" id="MER6266677.1"/>
    </source>
</evidence>
<dbReference type="Gene3D" id="2.30.40.10">
    <property type="entry name" value="Urease, subunit C, domain 1"/>
    <property type="match status" value="1"/>
</dbReference>
<evidence type="ECO:0008006" key="3">
    <source>
        <dbReference type="Google" id="ProtNLM"/>
    </source>
</evidence>
<reference evidence="1 2" key="1">
    <citation type="submission" date="2024-06" db="EMBL/GenBank/DDBJ databases">
        <title>The Natural Products Discovery Center: Release of the First 8490 Sequenced Strains for Exploring Actinobacteria Biosynthetic Diversity.</title>
        <authorList>
            <person name="Kalkreuter E."/>
            <person name="Kautsar S.A."/>
            <person name="Yang D."/>
            <person name="Bader C.D."/>
            <person name="Teijaro C.N."/>
            <person name="Fluegel L."/>
            <person name="Davis C.M."/>
            <person name="Simpson J.R."/>
            <person name="Lauterbach L."/>
            <person name="Steele A.D."/>
            <person name="Gui C."/>
            <person name="Meng S."/>
            <person name="Li G."/>
            <person name="Viehrig K."/>
            <person name="Ye F."/>
            <person name="Su P."/>
            <person name="Kiefer A.F."/>
            <person name="Nichols A."/>
            <person name="Cepeda A.J."/>
            <person name="Yan W."/>
            <person name="Fan B."/>
            <person name="Jiang Y."/>
            <person name="Adhikari A."/>
            <person name="Zheng C.-J."/>
            <person name="Schuster L."/>
            <person name="Cowan T.M."/>
            <person name="Smanski M.J."/>
            <person name="Chevrette M.G."/>
            <person name="De Carvalho L.P.S."/>
            <person name="Shen B."/>
        </authorList>
    </citation>
    <scope>NUCLEOTIDE SEQUENCE [LARGE SCALE GENOMIC DNA]</scope>
    <source>
        <strain evidence="1 2">NPDC001694</strain>
    </source>
</reference>
<dbReference type="Proteomes" id="UP001490365">
    <property type="component" value="Unassembled WGS sequence"/>
</dbReference>
<keyword evidence="2" id="KW-1185">Reference proteome</keyword>
<sequence>MSRILLRGAQVITMTPDRPDAEHVDILVDGVTIAAVGETIEAPDAEVVDFSGRVLLASGLDDVKDQLRESGERLLCSIGPAGSPG</sequence>
<dbReference type="RefSeq" id="WP_351955354.1">
    <property type="nucleotide sequence ID" value="NZ_JBEOZM010000002.1"/>
</dbReference>
<dbReference type="EMBL" id="JBEOZM010000002">
    <property type="protein sequence ID" value="MER6266677.1"/>
    <property type="molecule type" value="Genomic_DNA"/>
</dbReference>
<organism evidence="1 2">
    <name type="scientific">Streptomyces sp. 900105755</name>
    <dbReference type="NCBI Taxonomy" id="3154389"/>
    <lineage>
        <taxon>Bacteria</taxon>
        <taxon>Bacillati</taxon>
        <taxon>Actinomycetota</taxon>
        <taxon>Actinomycetes</taxon>
        <taxon>Kitasatosporales</taxon>
        <taxon>Streptomycetaceae</taxon>
        <taxon>Streptomyces</taxon>
    </lineage>
</organism>
<accession>A0ABV1T9H1</accession>
<dbReference type="SUPFAM" id="SSF51338">
    <property type="entry name" value="Composite domain of metallo-dependent hydrolases"/>
    <property type="match status" value="1"/>
</dbReference>
<comment type="caution">
    <text evidence="1">The sequence shown here is derived from an EMBL/GenBank/DDBJ whole genome shotgun (WGS) entry which is preliminary data.</text>
</comment>
<name>A0ABV1T9H1_9ACTN</name>